<feature type="domain" description="Bromo" evidence="10">
    <location>
        <begin position="66"/>
        <end position="136"/>
    </location>
</feature>
<evidence type="ECO:0000256" key="1">
    <source>
        <dbReference type="ARBA" id="ARBA00004123"/>
    </source>
</evidence>
<dbReference type="InterPro" id="IPR018359">
    <property type="entry name" value="Bromodomain_CS"/>
</dbReference>
<dbReference type="Pfam" id="PF00439">
    <property type="entry name" value="Bromodomain"/>
    <property type="match status" value="2"/>
</dbReference>
<dbReference type="PANTHER" id="PTHR16062:SF19">
    <property type="entry name" value="PROTEIN POLYBROMO-1"/>
    <property type="match status" value="1"/>
</dbReference>
<dbReference type="GO" id="GO:0006338">
    <property type="term" value="P:chromatin remodeling"/>
    <property type="evidence" value="ECO:0007669"/>
    <property type="project" value="InterPro"/>
</dbReference>
<feature type="domain" description="Bromo" evidence="10">
    <location>
        <begin position="207"/>
        <end position="277"/>
    </location>
</feature>
<name>A0AAD8AFK6_DIPPU</name>
<dbReference type="InterPro" id="IPR037382">
    <property type="entry name" value="Rsc/polybromo"/>
</dbReference>
<evidence type="ECO:0000313" key="11">
    <source>
        <dbReference type="EMBL" id="KAJ9598145.1"/>
    </source>
</evidence>
<evidence type="ECO:0000256" key="2">
    <source>
        <dbReference type="ARBA" id="ARBA00022737"/>
    </source>
</evidence>
<evidence type="ECO:0000256" key="5">
    <source>
        <dbReference type="ARBA" id="ARBA00023117"/>
    </source>
</evidence>
<accession>A0AAD8AFK6</accession>
<keyword evidence="5 8" id="KW-0103">Bromodomain</keyword>
<comment type="caution">
    <text evidence="11">The sequence shown here is derived from an EMBL/GenBank/DDBJ whole genome shotgun (WGS) entry which is preliminary data.</text>
</comment>
<dbReference type="SMART" id="SM00297">
    <property type="entry name" value="BROMO"/>
    <property type="match status" value="2"/>
</dbReference>
<dbReference type="GO" id="GO:0016586">
    <property type="term" value="C:RSC-type complex"/>
    <property type="evidence" value="ECO:0007669"/>
    <property type="project" value="InterPro"/>
</dbReference>
<evidence type="ECO:0000313" key="12">
    <source>
        <dbReference type="Proteomes" id="UP001233999"/>
    </source>
</evidence>
<dbReference type="EMBL" id="JASPKZ010001251">
    <property type="protein sequence ID" value="KAJ9598145.1"/>
    <property type="molecule type" value="Genomic_DNA"/>
</dbReference>
<feature type="compositionally biased region" description="Pro residues" evidence="9">
    <location>
        <begin position="159"/>
        <end position="175"/>
    </location>
</feature>
<keyword evidence="6" id="KW-0804">Transcription</keyword>
<dbReference type="Gene3D" id="1.20.920.10">
    <property type="entry name" value="Bromodomain-like"/>
    <property type="match status" value="2"/>
</dbReference>
<evidence type="ECO:0000256" key="8">
    <source>
        <dbReference type="PROSITE-ProRule" id="PRU00035"/>
    </source>
</evidence>
<sequence length="331" mass="37985">YHDAVKLQKIMQTKVQELLDFDQDSESEEESEERGLAARRGRSREPPLKKRLQALAKSLIDYVREDGRQPILMFMEKPSKKLYPDYFQVIQDPIDMLTIEANIKTNLFGLSDAWQLDVKLLFNNCRQYNEEGSMIYEDANKLEDVLMEKAREMGLGGAAPPPPTPVNNTPAPTPTSTPCKTETKNTTVLATKIRTLYDTIRDYKDPKGRQLSLIFLKLPSKLEYPDYYEVIKRPIDLERISQKLKTSQYESLDDMVSDFVLMFDNACKYNEPDSQIYKDALMLAESCIGKTKLQLREDEEAVPDVTAAVQELLTSLFISIYNHQDEEAGVF</sequence>
<reference evidence="11" key="2">
    <citation type="submission" date="2023-05" db="EMBL/GenBank/DDBJ databases">
        <authorList>
            <person name="Fouks B."/>
        </authorList>
    </citation>
    <scope>NUCLEOTIDE SEQUENCE</scope>
    <source>
        <strain evidence="11">Stay&amp;Tobe</strain>
        <tissue evidence="11">Testes</tissue>
    </source>
</reference>
<evidence type="ECO:0000256" key="7">
    <source>
        <dbReference type="ARBA" id="ARBA00023242"/>
    </source>
</evidence>
<dbReference type="PANTHER" id="PTHR16062">
    <property type="entry name" value="SWI/SNF-RELATED"/>
    <property type="match status" value="1"/>
</dbReference>
<keyword evidence="12" id="KW-1185">Reference proteome</keyword>
<dbReference type="GO" id="GO:0016514">
    <property type="term" value="C:SWI/SNF complex"/>
    <property type="evidence" value="ECO:0007669"/>
    <property type="project" value="TreeGrafter"/>
</dbReference>
<dbReference type="AlphaFoldDB" id="A0AAD8AFK6"/>
<organism evidence="11 12">
    <name type="scientific">Diploptera punctata</name>
    <name type="common">Pacific beetle cockroach</name>
    <dbReference type="NCBI Taxonomy" id="6984"/>
    <lineage>
        <taxon>Eukaryota</taxon>
        <taxon>Metazoa</taxon>
        <taxon>Ecdysozoa</taxon>
        <taxon>Arthropoda</taxon>
        <taxon>Hexapoda</taxon>
        <taxon>Insecta</taxon>
        <taxon>Pterygota</taxon>
        <taxon>Neoptera</taxon>
        <taxon>Polyneoptera</taxon>
        <taxon>Dictyoptera</taxon>
        <taxon>Blattodea</taxon>
        <taxon>Blaberoidea</taxon>
        <taxon>Blaberidae</taxon>
        <taxon>Diplopterinae</taxon>
        <taxon>Diploptera</taxon>
    </lineage>
</organism>
<gene>
    <name evidence="11" type="ORF">L9F63_026750</name>
</gene>
<dbReference type="PRINTS" id="PR00503">
    <property type="entry name" value="BROMODOMAIN"/>
</dbReference>
<feature type="compositionally biased region" description="Acidic residues" evidence="9">
    <location>
        <begin position="21"/>
        <end position="32"/>
    </location>
</feature>
<dbReference type="GO" id="GO:0003682">
    <property type="term" value="F:chromatin binding"/>
    <property type="evidence" value="ECO:0007669"/>
    <property type="project" value="TreeGrafter"/>
</dbReference>
<reference evidence="11" key="1">
    <citation type="journal article" date="2023" name="IScience">
        <title>Live-bearing cockroach genome reveals convergent evolutionary mechanisms linked to viviparity in insects and beyond.</title>
        <authorList>
            <person name="Fouks B."/>
            <person name="Harrison M.C."/>
            <person name="Mikhailova A.A."/>
            <person name="Marchal E."/>
            <person name="English S."/>
            <person name="Carruthers M."/>
            <person name="Jennings E.C."/>
            <person name="Chiamaka E.L."/>
            <person name="Frigard R.A."/>
            <person name="Pippel M."/>
            <person name="Attardo G.M."/>
            <person name="Benoit J.B."/>
            <person name="Bornberg-Bauer E."/>
            <person name="Tobe S.S."/>
        </authorList>
    </citation>
    <scope>NUCLEOTIDE SEQUENCE</scope>
    <source>
        <strain evidence="11">Stay&amp;Tobe</strain>
    </source>
</reference>
<evidence type="ECO:0000256" key="3">
    <source>
        <dbReference type="ARBA" id="ARBA00022853"/>
    </source>
</evidence>
<evidence type="ECO:0000256" key="9">
    <source>
        <dbReference type="SAM" id="MobiDB-lite"/>
    </source>
</evidence>
<feature type="non-terminal residue" evidence="11">
    <location>
        <position position="331"/>
    </location>
</feature>
<proteinExistence type="predicted"/>
<dbReference type="InterPro" id="IPR001487">
    <property type="entry name" value="Bromodomain"/>
</dbReference>
<keyword evidence="7" id="KW-0539">Nucleus</keyword>
<dbReference type="GO" id="GO:0006368">
    <property type="term" value="P:transcription elongation by RNA polymerase II"/>
    <property type="evidence" value="ECO:0007669"/>
    <property type="project" value="TreeGrafter"/>
</dbReference>
<keyword evidence="2" id="KW-0677">Repeat</keyword>
<dbReference type="InterPro" id="IPR036427">
    <property type="entry name" value="Bromodomain-like_sf"/>
</dbReference>
<evidence type="ECO:0000256" key="4">
    <source>
        <dbReference type="ARBA" id="ARBA00023015"/>
    </source>
</evidence>
<dbReference type="FunFam" id="1.20.920.10:FF:000006">
    <property type="entry name" value="protein polybromo-1 isoform X1"/>
    <property type="match status" value="1"/>
</dbReference>
<feature type="region of interest" description="Disordered" evidence="9">
    <location>
        <begin position="156"/>
        <end position="181"/>
    </location>
</feature>
<dbReference type="PROSITE" id="PS50014">
    <property type="entry name" value="BROMODOMAIN_2"/>
    <property type="match status" value="2"/>
</dbReference>
<keyword evidence="3" id="KW-0156">Chromatin regulator</keyword>
<evidence type="ECO:0000259" key="10">
    <source>
        <dbReference type="PROSITE" id="PS50014"/>
    </source>
</evidence>
<dbReference type="PROSITE" id="PS00633">
    <property type="entry name" value="BROMODOMAIN_1"/>
    <property type="match status" value="1"/>
</dbReference>
<dbReference type="SUPFAM" id="SSF47370">
    <property type="entry name" value="Bromodomain"/>
    <property type="match status" value="2"/>
</dbReference>
<keyword evidence="4" id="KW-0805">Transcription regulation</keyword>
<protein>
    <recommendedName>
        <fullName evidence="10">Bromo domain-containing protein</fullName>
    </recommendedName>
</protein>
<comment type="subcellular location">
    <subcellularLocation>
        <location evidence="1">Nucleus</location>
    </subcellularLocation>
</comment>
<feature type="region of interest" description="Disordered" evidence="9">
    <location>
        <begin position="21"/>
        <end position="45"/>
    </location>
</feature>
<dbReference type="Proteomes" id="UP001233999">
    <property type="component" value="Unassembled WGS sequence"/>
</dbReference>
<evidence type="ECO:0000256" key="6">
    <source>
        <dbReference type="ARBA" id="ARBA00023163"/>
    </source>
</evidence>